<dbReference type="GO" id="GO:0009239">
    <property type="term" value="P:enterobactin biosynthetic process"/>
    <property type="evidence" value="ECO:0007669"/>
    <property type="project" value="TreeGrafter"/>
</dbReference>
<dbReference type="GO" id="GO:0031177">
    <property type="term" value="F:phosphopantetheine binding"/>
    <property type="evidence" value="ECO:0007669"/>
    <property type="project" value="TreeGrafter"/>
</dbReference>
<dbReference type="Pfam" id="PF00501">
    <property type="entry name" value="AMP-binding"/>
    <property type="match status" value="1"/>
</dbReference>
<dbReference type="CDD" id="cd17651">
    <property type="entry name" value="A_NRPS_VisG_like"/>
    <property type="match status" value="1"/>
</dbReference>
<dbReference type="InterPro" id="IPR025110">
    <property type="entry name" value="AMP-bd_C"/>
</dbReference>
<evidence type="ECO:0000256" key="2">
    <source>
        <dbReference type="ARBA" id="ARBA00006432"/>
    </source>
</evidence>
<dbReference type="FunFam" id="3.40.50.980:FF:000001">
    <property type="entry name" value="Non-ribosomal peptide synthetase"/>
    <property type="match status" value="1"/>
</dbReference>
<dbReference type="GO" id="GO:0005829">
    <property type="term" value="C:cytosol"/>
    <property type="evidence" value="ECO:0007669"/>
    <property type="project" value="TreeGrafter"/>
</dbReference>
<dbReference type="Gene3D" id="3.30.559.30">
    <property type="entry name" value="Nonribosomal peptide synthetase, condensation domain"/>
    <property type="match status" value="1"/>
</dbReference>
<evidence type="ECO:0000259" key="5">
    <source>
        <dbReference type="PROSITE" id="PS50075"/>
    </source>
</evidence>
<comment type="caution">
    <text evidence="6">The sequence shown here is derived from an EMBL/GenBank/DDBJ whole genome shotgun (WGS) entry which is preliminary data.</text>
</comment>
<dbReference type="PROSITE" id="PS00012">
    <property type="entry name" value="PHOSPHOPANTETHEINE"/>
    <property type="match status" value="1"/>
</dbReference>
<dbReference type="AlphaFoldDB" id="A0A3N0U700"/>
<protein>
    <submittedName>
        <fullName evidence="6">Amino acid adenylation domain-containing protein</fullName>
    </submittedName>
</protein>
<dbReference type="Pfam" id="PF13193">
    <property type="entry name" value="AMP-binding_C"/>
    <property type="match status" value="1"/>
</dbReference>
<dbReference type="PANTHER" id="PTHR45527:SF1">
    <property type="entry name" value="FATTY ACID SYNTHASE"/>
    <property type="match status" value="1"/>
</dbReference>
<organism evidence="6 7">
    <name type="scientific">Lonsdalea populi</name>
    <dbReference type="NCBI Taxonomy" id="1172565"/>
    <lineage>
        <taxon>Bacteria</taxon>
        <taxon>Pseudomonadati</taxon>
        <taxon>Pseudomonadota</taxon>
        <taxon>Gammaproteobacteria</taxon>
        <taxon>Enterobacterales</taxon>
        <taxon>Pectobacteriaceae</taxon>
        <taxon>Lonsdalea</taxon>
    </lineage>
</organism>
<dbReference type="InterPro" id="IPR045851">
    <property type="entry name" value="AMP-bd_C_sf"/>
</dbReference>
<comment type="cofactor">
    <cofactor evidence="1">
        <name>pantetheine 4'-phosphate</name>
        <dbReference type="ChEBI" id="CHEBI:47942"/>
    </cofactor>
</comment>
<keyword evidence="3" id="KW-0596">Phosphopantetheine</keyword>
<dbReference type="Proteomes" id="UP000274511">
    <property type="component" value="Unassembled WGS sequence"/>
</dbReference>
<dbReference type="EMBL" id="RJUJ01000035">
    <property type="protein sequence ID" value="ROH75864.1"/>
    <property type="molecule type" value="Genomic_DNA"/>
</dbReference>
<evidence type="ECO:0000256" key="4">
    <source>
        <dbReference type="ARBA" id="ARBA00022553"/>
    </source>
</evidence>
<keyword evidence="4" id="KW-0597">Phosphoprotein</keyword>
<dbReference type="FunFam" id="3.40.50.12780:FF:000012">
    <property type="entry name" value="Non-ribosomal peptide synthetase"/>
    <property type="match status" value="1"/>
</dbReference>
<dbReference type="NCBIfam" id="TIGR01733">
    <property type="entry name" value="AA-adenyl-dom"/>
    <property type="match status" value="1"/>
</dbReference>
<dbReference type="GO" id="GO:0043041">
    <property type="term" value="P:amino acid activation for nonribosomal peptide biosynthetic process"/>
    <property type="evidence" value="ECO:0007669"/>
    <property type="project" value="TreeGrafter"/>
</dbReference>
<dbReference type="PANTHER" id="PTHR45527">
    <property type="entry name" value="NONRIBOSOMAL PEPTIDE SYNTHETASE"/>
    <property type="match status" value="1"/>
</dbReference>
<dbReference type="PROSITE" id="PS50075">
    <property type="entry name" value="CARRIER"/>
    <property type="match status" value="1"/>
</dbReference>
<dbReference type="FunFam" id="1.10.1200.10:FF:000005">
    <property type="entry name" value="Nonribosomal peptide synthetase 1"/>
    <property type="match status" value="1"/>
</dbReference>
<dbReference type="GO" id="GO:0047527">
    <property type="term" value="F:2,3-dihydroxybenzoate-serine ligase activity"/>
    <property type="evidence" value="ECO:0007669"/>
    <property type="project" value="TreeGrafter"/>
</dbReference>
<dbReference type="InterPro" id="IPR000873">
    <property type="entry name" value="AMP-dep_synth/lig_dom"/>
</dbReference>
<dbReference type="FunFam" id="2.30.38.10:FF:000001">
    <property type="entry name" value="Non-ribosomal peptide synthetase PvdI"/>
    <property type="match status" value="1"/>
</dbReference>
<dbReference type="Pfam" id="PF00550">
    <property type="entry name" value="PP-binding"/>
    <property type="match status" value="1"/>
</dbReference>
<dbReference type="Gene3D" id="3.30.559.10">
    <property type="entry name" value="Chloramphenicol acetyltransferase-like domain"/>
    <property type="match status" value="1"/>
</dbReference>
<sequence>MTLLTGWAILLHRLSGQDDIVIGSPAAGRTRTELEPLIGFFANTLALRCRIADNATVGELLAQVKATTLAAQAHQDLPFEQLVEALNPVRSLAHSPLFQTMMVWQEDKGNSLALQGLKVAPFIAGQVTAKFDLLLALEAEGDRIEGCIEYASSLFDPETATRYIGYLQRLLQALVEDEAQEIVRLPLLSDAERQQVLYGWNDTRADYPQEQGIHQLFEAQVRRTPQAVALVYNEQQLSYDALNQHANRLAHVLISQGVVPDTRVAICLPRGLQSVVAVLAVLKAGGAYLPIDPAYPDDRIRYLLHDGQPRVLITDASLSSRLPTDEACKLLLLPERLIEDRMQPLTDNPASPLNASQLAYVIYTSGSTGQPKGVAMPHRALVNLMHWQRQMRGEKTTPRTLQYAAMGFDVSFQEIFSTLLFGGELVLIDEASRLDMVKLSALIRQRQIARLYLPYVALKALAAQLQTETQPLDSLREIITAGEQLVITPMLQQAFIERLSHVRLYNHYGPTETHVVSCFDLPSSAQDWGRLPPIGRPIANTRVYLLDALQQPVPVGVSGEIYLAGDAVACGYLNHPALTAERFLPDPFVPPSRYTLPQRMYRTGDIGRWNADGTIAYLGRGDRQVKVRGFRVELEEIEAQLNTCPGIAQSLVVLKEEDPDNRRLVAYFLPNGEEGASCQAETLHHYLAGRLPEYMVPIAYVPLNHFPVSPNGKLDRSALPAPDAAAYVSQEYEPPQGEIEQLLADIWRELLHVERVGRQDHFFLLGGHSLLAVQLVSRIKNRLMIEVPLQDVFAAPQLQRMADLLLQHIDMQLQELMSKEDSFDQR</sequence>
<dbReference type="SUPFAM" id="SSF47336">
    <property type="entry name" value="ACP-like"/>
    <property type="match status" value="1"/>
</dbReference>
<dbReference type="InterPro" id="IPR023213">
    <property type="entry name" value="CAT-like_dom_sf"/>
</dbReference>
<dbReference type="SUPFAM" id="SSF52777">
    <property type="entry name" value="CoA-dependent acyltransferases"/>
    <property type="match status" value="1"/>
</dbReference>
<gene>
    <name evidence="6" type="ORF">EC392_16595</name>
</gene>
<dbReference type="FunFam" id="3.30.300.30:FF:000010">
    <property type="entry name" value="Enterobactin synthetase component F"/>
    <property type="match status" value="1"/>
</dbReference>
<dbReference type="GO" id="GO:0009366">
    <property type="term" value="C:enterobactin synthetase complex"/>
    <property type="evidence" value="ECO:0007669"/>
    <property type="project" value="TreeGrafter"/>
</dbReference>
<dbReference type="Gene3D" id="2.30.38.10">
    <property type="entry name" value="Luciferase, Domain 3"/>
    <property type="match status" value="1"/>
</dbReference>
<feature type="domain" description="Carrier" evidence="5">
    <location>
        <begin position="734"/>
        <end position="809"/>
    </location>
</feature>
<dbReference type="Gene3D" id="3.30.300.30">
    <property type="match status" value="1"/>
</dbReference>
<dbReference type="InterPro" id="IPR020845">
    <property type="entry name" value="AMP-binding_CS"/>
</dbReference>
<dbReference type="PROSITE" id="PS00455">
    <property type="entry name" value="AMP_BINDING"/>
    <property type="match status" value="1"/>
</dbReference>
<dbReference type="Pfam" id="PF00668">
    <property type="entry name" value="Condensation"/>
    <property type="match status" value="1"/>
</dbReference>
<evidence type="ECO:0000256" key="3">
    <source>
        <dbReference type="ARBA" id="ARBA00022450"/>
    </source>
</evidence>
<evidence type="ECO:0000313" key="6">
    <source>
        <dbReference type="EMBL" id="ROH75864.1"/>
    </source>
</evidence>
<evidence type="ECO:0000256" key="1">
    <source>
        <dbReference type="ARBA" id="ARBA00001957"/>
    </source>
</evidence>
<accession>A0A3N0U700</accession>
<proteinExistence type="inferred from homology"/>
<dbReference type="InterPro" id="IPR009081">
    <property type="entry name" value="PP-bd_ACP"/>
</dbReference>
<dbReference type="Gene3D" id="3.40.50.980">
    <property type="match status" value="2"/>
</dbReference>
<evidence type="ECO:0000313" key="7">
    <source>
        <dbReference type="Proteomes" id="UP000274511"/>
    </source>
</evidence>
<dbReference type="Gene3D" id="1.10.1200.10">
    <property type="entry name" value="ACP-like"/>
    <property type="match status" value="1"/>
</dbReference>
<reference evidence="6 7" key="1">
    <citation type="submission" date="2018-10" db="EMBL/GenBank/DDBJ databases">
        <title>New species genome.</title>
        <authorList>
            <person name="Li Y."/>
        </authorList>
    </citation>
    <scope>NUCLEOTIDE SEQUENCE [LARGE SCALE GENOMIC DNA]</scope>
    <source>
        <strain evidence="6 7">L6_4B</strain>
    </source>
</reference>
<comment type="similarity">
    <text evidence="2">Belongs to the ATP-dependent AMP-binding enzyme family.</text>
</comment>
<dbReference type="InterPro" id="IPR036736">
    <property type="entry name" value="ACP-like_sf"/>
</dbReference>
<dbReference type="InterPro" id="IPR001242">
    <property type="entry name" value="Condensation_dom"/>
</dbReference>
<dbReference type="STRING" id="1172565.AU508_16040"/>
<dbReference type="InterPro" id="IPR010071">
    <property type="entry name" value="AA_adenyl_dom"/>
</dbReference>
<name>A0A3N0U700_9GAMM</name>
<dbReference type="SUPFAM" id="SSF56801">
    <property type="entry name" value="Acetyl-CoA synthetase-like"/>
    <property type="match status" value="1"/>
</dbReference>
<dbReference type="InterPro" id="IPR006162">
    <property type="entry name" value="Ppantetheine_attach_site"/>
</dbReference>